<gene>
    <name evidence="3" type="ORF">FHP25_22590</name>
</gene>
<dbReference type="Pfam" id="PF13115">
    <property type="entry name" value="YtkA"/>
    <property type="match status" value="1"/>
</dbReference>
<protein>
    <recommendedName>
        <fullName evidence="2">YtkA-like domain-containing protein</fullName>
    </recommendedName>
</protein>
<dbReference type="AlphaFoldDB" id="A0A5C8PIZ3"/>
<dbReference type="Proteomes" id="UP000321638">
    <property type="component" value="Unassembled WGS sequence"/>
</dbReference>
<feature type="signal peptide" evidence="1">
    <location>
        <begin position="1"/>
        <end position="21"/>
    </location>
</feature>
<reference evidence="3 4" key="1">
    <citation type="submission" date="2019-06" db="EMBL/GenBank/DDBJ databases">
        <title>New taxonomy in bacterial strain CC-CFT640, isolated from vineyard.</title>
        <authorList>
            <person name="Lin S.-Y."/>
            <person name="Tsai C.-F."/>
            <person name="Young C.-C."/>
        </authorList>
    </citation>
    <scope>NUCLEOTIDE SEQUENCE [LARGE SCALE GENOMIC DNA]</scope>
    <source>
        <strain evidence="3 4">CC-CFT640</strain>
    </source>
</reference>
<evidence type="ECO:0000259" key="2">
    <source>
        <dbReference type="Pfam" id="PF13115"/>
    </source>
</evidence>
<dbReference type="EMBL" id="VDUZ01000027">
    <property type="protein sequence ID" value="TXL73210.1"/>
    <property type="molecule type" value="Genomic_DNA"/>
</dbReference>
<proteinExistence type="predicted"/>
<evidence type="ECO:0000313" key="4">
    <source>
        <dbReference type="Proteomes" id="UP000321638"/>
    </source>
</evidence>
<feature type="chain" id="PRO_5022819188" description="YtkA-like domain-containing protein" evidence="1">
    <location>
        <begin position="22"/>
        <end position="133"/>
    </location>
</feature>
<comment type="caution">
    <text evidence="3">The sequence shown here is derived from an EMBL/GenBank/DDBJ whole genome shotgun (WGS) entry which is preliminary data.</text>
</comment>
<evidence type="ECO:0000313" key="3">
    <source>
        <dbReference type="EMBL" id="TXL73210.1"/>
    </source>
</evidence>
<organism evidence="3 4">
    <name type="scientific">Vineibacter terrae</name>
    <dbReference type="NCBI Taxonomy" id="2586908"/>
    <lineage>
        <taxon>Bacteria</taxon>
        <taxon>Pseudomonadati</taxon>
        <taxon>Pseudomonadota</taxon>
        <taxon>Alphaproteobacteria</taxon>
        <taxon>Hyphomicrobiales</taxon>
        <taxon>Vineibacter</taxon>
    </lineage>
</organism>
<dbReference type="RefSeq" id="WP_147849230.1">
    <property type="nucleotide sequence ID" value="NZ_VDUZ01000027.1"/>
</dbReference>
<keyword evidence="4" id="KW-1185">Reference proteome</keyword>
<name>A0A5C8PIZ3_9HYPH</name>
<evidence type="ECO:0000256" key="1">
    <source>
        <dbReference type="SAM" id="SignalP"/>
    </source>
</evidence>
<dbReference type="OrthoDB" id="7376158at2"/>
<accession>A0A5C8PIZ3</accession>
<keyword evidence="1" id="KW-0732">Signal</keyword>
<sequence>MTQLTAVLATAITLLSVPAWAQGTRQRVDLDCQPADAALAYLCTVRIADAAGKPIEGTDLTLSAEMPSMPMAHSVQPVRAMPVAGQPGAYQGRIELEMTGEWAVKVQVKGPRPDIVVRKLDFQPDKVTPAATR</sequence>
<dbReference type="InterPro" id="IPR032693">
    <property type="entry name" value="YtkA-like_dom"/>
</dbReference>
<feature type="domain" description="YtkA-like" evidence="2">
    <location>
        <begin position="45"/>
        <end position="106"/>
    </location>
</feature>